<dbReference type="Gene3D" id="3.10.129.10">
    <property type="entry name" value="Hotdog Thioesterase"/>
    <property type="match status" value="2"/>
</dbReference>
<keyword evidence="2" id="KW-1185">Reference proteome</keyword>
<accession>A0A1E8FJ45</accession>
<evidence type="ECO:0000313" key="2">
    <source>
        <dbReference type="Proteomes" id="UP000176037"/>
    </source>
</evidence>
<reference evidence="1 2" key="1">
    <citation type="submission" date="2016-09" db="EMBL/GenBank/DDBJ databases">
        <title>Alteromonas lipolytica, a new species isolated from sea water.</title>
        <authorList>
            <person name="Wu Y.-H."/>
            <person name="Cheng H."/>
            <person name="Xu X.-W."/>
        </authorList>
    </citation>
    <scope>NUCLEOTIDE SEQUENCE [LARGE SCALE GENOMIC DNA]</scope>
    <source>
        <strain evidence="1 2">JW12</strain>
    </source>
</reference>
<dbReference type="RefSeq" id="WP_070175382.1">
    <property type="nucleotide sequence ID" value="NZ_BMJR01000006.1"/>
</dbReference>
<dbReference type="OrthoDB" id="7597365at2"/>
<dbReference type="SUPFAM" id="SSF54637">
    <property type="entry name" value="Thioesterase/thiol ester dehydrase-isomerase"/>
    <property type="match status" value="2"/>
</dbReference>
<comment type="caution">
    <text evidence="1">The sequence shown here is derived from an EMBL/GenBank/DDBJ whole genome shotgun (WGS) entry which is preliminary data.</text>
</comment>
<sequence>MEPQTGISVLYTRVERWECDHNDHWNTRFYARTMQEASLTLKARFAVSPNSEHAGKTFNIRYFRELRVLDLIEVRSARYQSCTIHLLFCSGRLAAAGIDYTFSCEALPEIGEDDLSSVLPRGTVFPANVDAVADFTTQPTQLGRVNQIDMDDELGIRQEILVRHCAISNTVFMNQMGLTADWRREKKYGFMAAEMGYTELEPVMPGMVLQAYSKITEQKPKSLNIEHLLTTHDGTPVVHIQMVQLCVSLETRKVVELVLPE</sequence>
<name>A0A1E8FJ45_9ALTE</name>
<evidence type="ECO:0000313" key="1">
    <source>
        <dbReference type="EMBL" id="OFI35638.1"/>
    </source>
</evidence>
<evidence type="ECO:0008006" key="3">
    <source>
        <dbReference type="Google" id="ProtNLM"/>
    </source>
</evidence>
<gene>
    <name evidence="1" type="ORF">BFC17_12860</name>
</gene>
<dbReference type="AlphaFoldDB" id="A0A1E8FJ45"/>
<dbReference type="InterPro" id="IPR029069">
    <property type="entry name" value="HotDog_dom_sf"/>
</dbReference>
<protein>
    <recommendedName>
        <fullName evidence="3">Thioesterase</fullName>
    </recommendedName>
</protein>
<dbReference type="Proteomes" id="UP000176037">
    <property type="component" value="Unassembled WGS sequence"/>
</dbReference>
<organism evidence="1 2">
    <name type="scientific">Alteromonas lipolytica</name>
    <dbReference type="NCBI Taxonomy" id="1856405"/>
    <lineage>
        <taxon>Bacteria</taxon>
        <taxon>Pseudomonadati</taxon>
        <taxon>Pseudomonadota</taxon>
        <taxon>Gammaproteobacteria</taxon>
        <taxon>Alteromonadales</taxon>
        <taxon>Alteromonadaceae</taxon>
        <taxon>Alteromonas/Salinimonas group</taxon>
        <taxon>Alteromonas</taxon>
    </lineage>
</organism>
<proteinExistence type="predicted"/>
<dbReference type="EMBL" id="MJIC01000009">
    <property type="protein sequence ID" value="OFI35638.1"/>
    <property type="molecule type" value="Genomic_DNA"/>
</dbReference>
<dbReference type="STRING" id="1856405.BFC17_12860"/>